<keyword evidence="2" id="KW-0547">Nucleotide-binding</keyword>
<name>A0A644TCF9_9ZZZZ</name>
<evidence type="ECO:0000256" key="2">
    <source>
        <dbReference type="ARBA" id="ARBA00022741"/>
    </source>
</evidence>
<dbReference type="GO" id="GO:0005524">
    <property type="term" value="F:ATP binding"/>
    <property type="evidence" value="ECO:0007669"/>
    <property type="project" value="UniProtKB-KW"/>
</dbReference>
<keyword evidence="1" id="KW-0813">Transport</keyword>
<proteinExistence type="predicted"/>
<dbReference type="GO" id="GO:0016887">
    <property type="term" value="F:ATP hydrolysis activity"/>
    <property type="evidence" value="ECO:0007669"/>
    <property type="project" value="InterPro"/>
</dbReference>
<dbReference type="InterPro" id="IPR027417">
    <property type="entry name" value="P-loop_NTPase"/>
</dbReference>
<gene>
    <name evidence="5" type="primary">tauB_1</name>
    <name evidence="5" type="ORF">SDC9_10248</name>
</gene>
<dbReference type="PROSITE" id="PS50893">
    <property type="entry name" value="ABC_TRANSPORTER_2"/>
    <property type="match status" value="1"/>
</dbReference>
<accession>A0A644TCF9</accession>
<comment type="caution">
    <text evidence="5">The sequence shown here is derived from an EMBL/GenBank/DDBJ whole genome shotgun (WGS) entry which is preliminary data.</text>
</comment>
<dbReference type="Pfam" id="PF00005">
    <property type="entry name" value="ABC_tran"/>
    <property type="match status" value="1"/>
</dbReference>
<keyword evidence="3 5" id="KW-0067">ATP-binding</keyword>
<dbReference type="PROSITE" id="PS00211">
    <property type="entry name" value="ABC_TRANSPORTER_1"/>
    <property type="match status" value="1"/>
</dbReference>
<dbReference type="InterPro" id="IPR003439">
    <property type="entry name" value="ABC_transporter-like_ATP-bd"/>
</dbReference>
<dbReference type="InterPro" id="IPR050166">
    <property type="entry name" value="ABC_transporter_ATP-bind"/>
</dbReference>
<dbReference type="Gene3D" id="3.40.50.300">
    <property type="entry name" value="P-loop containing nucleotide triphosphate hydrolases"/>
    <property type="match status" value="1"/>
</dbReference>
<dbReference type="CDD" id="cd03293">
    <property type="entry name" value="ABC_NrtD_SsuB_transporters"/>
    <property type="match status" value="1"/>
</dbReference>
<organism evidence="5">
    <name type="scientific">bioreactor metagenome</name>
    <dbReference type="NCBI Taxonomy" id="1076179"/>
    <lineage>
        <taxon>unclassified sequences</taxon>
        <taxon>metagenomes</taxon>
        <taxon>ecological metagenomes</taxon>
    </lineage>
</organism>
<evidence type="ECO:0000256" key="1">
    <source>
        <dbReference type="ARBA" id="ARBA00022448"/>
    </source>
</evidence>
<evidence type="ECO:0000313" key="5">
    <source>
        <dbReference type="EMBL" id="MPL64593.1"/>
    </source>
</evidence>
<dbReference type="EMBL" id="VSSQ01000025">
    <property type="protein sequence ID" value="MPL64593.1"/>
    <property type="molecule type" value="Genomic_DNA"/>
</dbReference>
<reference evidence="5" key="1">
    <citation type="submission" date="2019-08" db="EMBL/GenBank/DDBJ databases">
        <authorList>
            <person name="Kucharzyk K."/>
            <person name="Murdoch R.W."/>
            <person name="Higgins S."/>
            <person name="Loffler F."/>
        </authorList>
    </citation>
    <scope>NUCLEOTIDE SEQUENCE</scope>
</reference>
<dbReference type="InterPro" id="IPR003593">
    <property type="entry name" value="AAA+_ATPase"/>
</dbReference>
<protein>
    <submittedName>
        <fullName evidence="5">Taurine import ATP-binding protein TauB</fullName>
    </submittedName>
</protein>
<dbReference type="InterPro" id="IPR017871">
    <property type="entry name" value="ABC_transporter-like_CS"/>
</dbReference>
<feature type="domain" description="ABC transporter" evidence="4">
    <location>
        <begin position="9"/>
        <end position="239"/>
    </location>
</feature>
<dbReference type="PANTHER" id="PTHR42788">
    <property type="entry name" value="TAURINE IMPORT ATP-BINDING PROTEIN-RELATED"/>
    <property type="match status" value="1"/>
</dbReference>
<dbReference type="SMART" id="SM00382">
    <property type="entry name" value="AAA"/>
    <property type="match status" value="1"/>
</dbReference>
<dbReference type="SUPFAM" id="SSF52540">
    <property type="entry name" value="P-loop containing nucleoside triphosphate hydrolases"/>
    <property type="match status" value="1"/>
</dbReference>
<sequence>MQDERKPLLSLKNVKKTYTTGGGELKALGDVTFDIFPKEFVSIVGPSGCGKTTLLKIIAGLLPKSSGEIIIDKEDFDISREVGFVFQKPLLLHWRKVIDNVLLPIEILKKDRKAMEERARYLLALVGLEGFEDRYPGELSGGMQQRVSIARALVHDPKLLLMDEPFGALDAITRERLNIELLRIWQETGKTILFVTHGINEAVFLSDRVIVLSARPSRMIESLDIELPRPRQQEVRVQPEFGAYALEIYKSLEIG</sequence>
<evidence type="ECO:0000259" key="4">
    <source>
        <dbReference type="PROSITE" id="PS50893"/>
    </source>
</evidence>
<evidence type="ECO:0000256" key="3">
    <source>
        <dbReference type="ARBA" id="ARBA00022840"/>
    </source>
</evidence>
<dbReference type="AlphaFoldDB" id="A0A644TCF9"/>
<dbReference type="PANTHER" id="PTHR42788:SF13">
    <property type="entry name" value="ALIPHATIC SULFONATES IMPORT ATP-BINDING PROTEIN SSUB"/>
    <property type="match status" value="1"/>
</dbReference>